<reference evidence="1 2" key="1">
    <citation type="submission" date="2018-11" db="EMBL/GenBank/DDBJ databases">
        <authorList>
            <consortium name="Pathogen Informatics"/>
        </authorList>
    </citation>
    <scope>NUCLEOTIDE SEQUENCE [LARGE SCALE GENOMIC DNA]</scope>
</reference>
<proteinExistence type="predicted"/>
<accession>A0A3P7P2P5</accession>
<organism evidence="1 2">
    <name type="scientific">Cylicostephanus goldi</name>
    <name type="common">Nematode worm</name>
    <dbReference type="NCBI Taxonomy" id="71465"/>
    <lineage>
        <taxon>Eukaryota</taxon>
        <taxon>Metazoa</taxon>
        <taxon>Ecdysozoa</taxon>
        <taxon>Nematoda</taxon>
        <taxon>Chromadorea</taxon>
        <taxon>Rhabditida</taxon>
        <taxon>Rhabditina</taxon>
        <taxon>Rhabditomorpha</taxon>
        <taxon>Strongyloidea</taxon>
        <taxon>Strongylidae</taxon>
        <taxon>Cylicostephanus</taxon>
    </lineage>
</organism>
<gene>
    <name evidence="1" type="ORF">CGOC_LOCUS13300</name>
</gene>
<evidence type="ECO:0000313" key="1">
    <source>
        <dbReference type="EMBL" id="VDN36751.1"/>
    </source>
</evidence>
<dbReference type="Proteomes" id="UP000271889">
    <property type="component" value="Unassembled WGS sequence"/>
</dbReference>
<keyword evidence="2" id="KW-1185">Reference proteome</keyword>
<dbReference type="OrthoDB" id="5813223at2759"/>
<sequence length="107" mass="11543">KNHCSVLQPRTCAEANAFYGLPSGPTQLDVDGTRPMLGSVAVCQDGMSVVPHDMPNGTIARASEDTTHAMFIVSYRDFTSDKLARLITNSGTCRQYVQYDCNNAALG</sequence>
<protein>
    <submittedName>
        <fullName evidence="1">Uncharacterized protein</fullName>
    </submittedName>
</protein>
<dbReference type="EMBL" id="UYRV01129974">
    <property type="protein sequence ID" value="VDN36751.1"/>
    <property type="molecule type" value="Genomic_DNA"/>
</dbReference>
<feature type="non-terminal residue" evidence="1">
    <location>
        <position position="1"/>
    </location>
</feature>
<evidence type="ECO:0000313" key="2">
    <source>
        <dbReference type="Proteomes" id="UP000271889"/>
    </source>
</evidence>
<dbReference type="AlphaFoldDB" id="A0A3P7P2P5"/>
<name>A0A3P7P2P5_CYLGO</name>